<sequence>MKSLLLLFILLTPFSTLAKQCNSLNQLTGLMGKWQSVQAHSTLQEQWHQVSDNTFEGSNETYNDQWQHNESLRLVNMSGGIYYLAKVRQNPLPVAFKLTHCKDALAVFENHDHDFPNKIEYDFIDSQHIRVTVSGQDNQGFELKFTRVNEPHNKDE</sequence>
<feature type="domain" description="DUF6265" evidence="2">
    <location>
        <begin position="30"/>
        <end position="134"/>
    </location>
</feature>
<dbReference type="RefSeq" id="WP_188923760.1">
    <property type="nucleotide sequence ID" value="NZ_BMQI01000003.1"/>
</dbReference>
<organism evidence="3 4">
    <name type="scientific">Shewanella algicola</name>
    <dbReference type="NCBI Taxonomy" id="640633"/>
    <lineage>
        <taxon>Bacteria</taxon>
        <taxon>Pseudomonadati</taxon>
        <taxon>Pseudomonadota</taxon>
        <taxon>Gammaproteobacteria</taxon>
        <taxon>Alteromonadales</taxon>
        <taxon>Shewanellaceae</taxon>
        <taxon>Shewanella</taxon>
    </lineage>
</organism>
<evidence type="ECO:0000313" key="4">
    <source>
        <dbReference type="Proteomes" id="UP001139408"/>
    </source>
</evidence>
<name>A0A9X1Z311_9GAMM</name>
<keyword evidence="4" id="KW-1185">Reference proteome</keyword>
<proteinExistence type="predicted"/>
<evidence type="ECO:0000256" key="1">
    <source>
        <dbReference type="SAM" id="SignalP"/>
    </source>
</evidence>
<evidence type="ECO:0000313" key="3">
    <source>
        <dbReference type="EMBL" id="MCL1104118.1"/>
    </source>
</evidence>
<feature type="signal peptide" evidence="1">
    <location>
        <begin position="1"/>
        <end position="18"/>
    </location>
</feature>
<evidence type="ECO:0000259" key="2">
    <source>
        <dbReference type="Pfam" id="PF19780"/>
    </source>
</evidence>
<reference evidence="3" key="1">
    <citation type="submission" date="2022-01" db="EMBL/GenBank/DDBJ databases">
        <title>Whole genome-based taxonomy of the Shewanellaceae.</title>
        <authorList>
            <person name="Martin-Rodriguez A.J."/>
        </authorList>
    </citation>
    <scope>NUCLEOTIDE SEQUENCE</scope>
    <source>
        <strain evidence="3">DSM 23803</strain>
    </source>
</reference>
<dbReference type="AlphaFoldDB" id="A0A9X1Z311"/>
<gene>
    <name evidence="3" type="ORF">L2749_02400</name>
</gene>
<dbReference type="Pfam" id="PF19780">
    <property type="entry name" value="DUF6265"/>
    <property type="match status" value="1"/>
</dbReference>
<protein>
    <submittedName>
        <fullName evidence="3">DUF6265 family protein</fullName>
    </submittedName>
</protein>
<dbReference type="Proteomes" id="UP001139408">
    <property type="component" value="Unassembled WGS sequence"/>
</dbReference>
<accession>A0A9X1Z311</accession>
<dbReference type="InterPro" id="IPR046232">
    <property type="entry name" value="DUF6265"/>
</dbReference>
<dbReference type="EMBL" id="JAKILJ010000003">
    <property type="protein sequence ID" value="MCL1104118.1"/>
    <property type="molecule type" value="Genomic_DNA"/>
</dbReference>
<keyword evidence="1" id="KW-0732">Signal</keyword>
<feature type="chain" id="PRO_5040771276" evidence="1">
    <location>
        <begin position="19"/>
        <end position="156"/>
    </location>
</feature>
<comment type="caution">
    <text evidence="3">The sequence shown here is derived from an EMBL/GenBank/DDBJ whole genome shotgun (WGS) entry which is preliminary data.</text>
</comment>